<gene>
    <name evidence="1" type="ORF">MESS2_980061</name>
</gene>
<reference evidence="1 2" key="1">
    <citation type="submission" date="2013-02" db="EMBL/GenBank/DDBJ databases">
        <authorList>
            <person name="Genoscope - CEA"/>
        </authorList>
    </citation>
    <scope>NUCLEOTIDE SEQUENCE [LARGE SCALE GENOMIC DNA]</scope>
    <source>
        <strain evidence="1 2">STM 2683</strain>
    </source>
</reference>
<dbReference type="AlphaFoldDB" id="M5EZ50"/>
<accession>M5EZ50</accession>
<dbReference type="Proteomes" id="UP000012062">
    <property type="component" value="Unassembled WGS sequence"/>
</dbReference>
<comment type="caution">
    <text evidence="1">The sequence shown here is derived from an EMBL/GenBank/DDBJ whole genome shotgun (WGS) entry which is preliminary data.</text>
</comment>
<sequence>MQTQVSSGNFTTDEFAVAESDILVGSHSEGRLRAITAERSTQDFYLELMSGRGRLPHLLSMPLLGVRQSFVGATP</sequence>
<organism evidence="1 2">
    <name type="scientific">Mesorhizobium metallidurans STM 2683</name>
    <dbReference type="NCBI Taxonomy" id="1297569"/>
    <lineage>
        <taxon>Bacteria</taxon>
        <taxon>Pseudomonadati</taxon>
        <taxon>Pseudomonadota</taxon>
        <taxon>Alphaproteobacteria</taxon>
        <taxon>Hyphomicrobiales</taxon>
        <taxon>Phyllobacteriaceae</taxon>
        <taxon>Mesorhizobium</taxon>
    </lineage>
</organism>
<name>M5EZ50_9HYPH</name>
<protein>
    <submittedName>
        <fullName evidence="1">Uncharacterized protein</fullName>
    </submittedName>
</protein>
<evidence type="ECO:0000313" key="1">
    <source>
        <dbReference type="EMBL" id="CCV09338.1"/>
    </source>
</evidence>
<keyword evidence="2" id="KW-1185">Reference proteome</keyword>
<proteinExistence type="predicted"/>
<evidence type="ECO:0000313" key="2">
    <source>
        <dbReference type="Proteomes" id="UP000012062"/>
    </source>
</evidence>
<dbReference type="EMBL" id="CAUM01000170">
    <property type="protein sequence ID" value="CCV09338.1"/>
    <property type="molecule type" value="Genomic_DNA"/>
</dbReference>